<dbReference type="SUPFAM" id="SSF82708">
    <property type="entry name" value="R3H domain"/>
    <property type="match status" value="1"/>
</dbReference>
<dbReference type="Proteomes" id="UP000007875">
    <property type="component" value="Unassembled WGS sequence"/>
</dbReference>
<feature type="domain" description="R3H" evidence="3">
    <location>
        <begin position="235"/>
        <end position="273"/>
    </location>
</feature>
<dbReference type="PANTHER" id="PTHR15672">
    <property type="entry name" value="CAMP-REGULATED PHOSPHOPROTEIN 21 RELATED R3H DOMAIN CONTAINING PROTEIN"/>
    <property type="match status" value="1"/>
</dbReference>
<proteinExistence type="predicted"/>
<dbReference type="Gene3D" id="3.30.1370.50">
    <property type="entry name" value="R3H-like domain"/>
    <property type="match status" value="1"/>
</dbReference>
<organism evidence="4 5">
    <name type="scientific">Ciona savignyi</name>
    <name type="common">Pacific transparent sea squirt</name>
    <dbReference type="NCBI Taxonomy" id="51511"/>
    <lineage>
        <taxon>Eukaryota</taxon>
        <taxon>Metazoa</taxon>
        <taxon>Chordata</taxon>
        <taxon>Tunicata</taxon>
        <taxon>Ascidiacea</taxon>
        <taxon>Phlebobranchia</taxon>
        <taxon>Cionidae</taxon>
        <taxon>Ciona</taxon>
    </lineage>
</organism>
<reference evidence="4" key="3">
    <citation type="submission" date="2025-09" db="UniProtKB">
        <authorList>
            <consortium name="Ensembl"/>
        </authorList>
    </citation>
    <scope>IDENTIFICATION</scope>
</reference>
<dbReference type="eggNOG" id="KOG2953">
    <property type="taxonomic scope" value="Eukaryota"/>
</dbReference>
<dbReference type="GeneTree" id="ENSGT00940000168363"/>
<keyword evidence="1" id="KW-0597">Phosphoprotein</keyword>
<keyword evidence="5" id="KW-1185">Reference proteome</keyword>
<reference evidence="4" key="2">
    <citation type="submission" date="2025-08" db="UniProtKB">
        <authorList>
            <consortium name="Ensembl"/>
        </authorList>
    </citation>
    <scope>IDENTIFICATION</scope>
</reference>
<evidence type="ECO:0000313" key="5">
    <source>
        <dbReference type="Proteomes" id="UP000007875"/>
    </source>
</evidence>
<feature type="region of interest" description="Disordered" evidence="2">
    <location>
        <begin position="35"/>
        <end position="77"/>
    </location>
</feature>
<feature type="compositionally biased region" description="Polar residues" evidence="2">
    <location>
        <begin position="35"/>
        <end position="64"/>
    </location>
</feature>
<dbReference type="Ensembl" id="ENSCSAVT00000010306.1">
    <property type="protein sequence ID" value="ENSCSAVP00000010182.1"/>
    <property type="gene ID" value="ENSCSAVG00000006011.1"/>
</dbReference>
<dbReference type="HOGENOM" id="CLU_1021312_0_0_1"/>
<dbReference type="GO" id="GO:0003676">
    <property type="term" value="F:nucleic acid binding"/>
    <property type="evidence" value="ECO:0007669"/>
    <property type="project" value="UniProtKB-UniRule"/>
</dbReference>
<dbReference type="InterPro" id="IPR051937">
    <property type="entry name" value="R3H_domain_containing"/>
</dbReference>
<dbReference type="AlphaFoldDB" id="H2YXX1"/>
<dbReference type="PANTHER" id="PTHR15672:SF8">
    <property type="entry name" value="PROTEIN ENCORE"/>
    <property type="match status" value="1"/>
</dbReference>
<feature type="compositionally biased region" description="Basic and acidic residues" evidence="2">
    <location>
        <begin position="161"/>
        <end position="180"/>
    </location>
</feature>
<evidence type="ECO:0000256" key="1">
    <source>
        <dbReference type="ARBA" id="ARBA00022553"/>
    </source>
</evidence>
<evidence type="ECO:0000259" key="3">
    <source>
        <dbReference type="PROSITE" id="PS51061"/>
    </source>
</evidence>
<name>H2YXX1_CIOSA</name>
<feature type="compositionally biased region" description="Polar residues" evidence="2">
    <location>
        <begin position="193"/>
        <end position="208"/>
    </location>
</feature>
<evidence type="ECO:0000256" key="2">
    <source>
        <dbReference type="SAM" id="MobiDB-lite"/>
    </source>
</evidence>
<dbReference type="CDD" id="cd02642">
    <property type="entry name" value="R3H_encore_like"/>
    <property type="match status" value="1"/>
</dbReference>
<accession>H2YXX1</accession>
<evidence type="ECO:0000313" key="4">
    <source>
        <dbReference type="Ensembl" id="ENSCSAVP00000010182.1"/>
    </source>
</evidence>
<protein>
    <recommendedName>
        <fullName evidence="3">R3H domain-containing protein</fullName>
    </recommendedName>
</protein>
<dbReference type="STRING" id="51511.ENSCSAVP00000010182"/>
<dbReference type="InterPro" id="IPR001374">
    <property type="entry name" value="R3H_dom"/>
</dbReference>
<dbReference type="PROSITE" id="PS51061">
    <property type="entry name" value="R3H"/>
    <property type="match status" value="1"/>
</dbReference>
<sequence length="273" mass="30517">MSVALSMPNSSDSILHSASNISLPTCEANINVQSQNGRLESTNTQEISGPDSVTTDESNTTNQTSRKRLTRGKSTSYEDTCEKQEFVHDESVFPSPFAITQEEALKETYPLLARQNNRYHLVPPNGGNDESGDTTKQRINNESPEHSYDGQNHVLTPRPSIRRESDKPPRLQKQASKDRLTPSSGRLSHTHSFDSNGGESNGSLSKHSSTECLDSMGVDVHEFLVKALQGNSRDRSILLKLEHDMMQFVNNPDIGFMKFPEMTSYHRMLVHRV</sequence>
<dbReference type="InterPro" id="IPR036867">
    <property type="entry name" value="R3H_dom_sf"/>
</dbReference>
<reference evidence="5" key="1">
    <citation type="submission" date="2003-08" db="EMBL/GenBank/DDBJ databases">
        <authorList>
            <person name="Birren B."/>
            <person name="Nusbaum C."/>
            <person name="Abebe A."/>
            <person name="Abouelleil A."/>
            <person name="Adekoya E."/>
            <person name="Ait-zahra M."/>
            <person name="Allen N."/>
            <person name="Allen T."/>
            <person name="An P."/>
            <person name="Anderson M."/>
            <person name="Anderson S."/>
            <person name="Arachchi H."/>
            <person name="Armbruster J."/>
            <person name="Bachantsang P."/>
            <person name="Baldwin J."/>
            <person name="Barry A."/>
            <person name="Bayul T."/>
            <person name="Blitshsteyn B."/>
            <person name="Bloom T."/>
            <person name="Blye J."/>
            <person name="Boguslavskiy L."/>
            <person name="Borowsky M."/>
            <person name="Boukhgalter B."/>
            <person name="Brunache A."/>
            <person name="Butler J."/>
            <person name="Calixte N."/>
            <person name="Calvo S."/>
            <person name="Camarata J."/>
            <person name="Campo K."/>
            <person name="Chang J."/>
            <person name="Cheshatsang Y."/>
            <person name="Citroen M."/>
            <person name="Collymore A."/>
            <person name="Considine T."/>
            <person name="Cook A."/>
            <person name="Cooke P."/>
            <person name="Corum B."/>
            <person name="Cuomo C."/>
            <person name="David R."/>
            <person name="Dawoe T."/>
            <person name="Degray S."/>
            <person name="Dodge S."/>
            <person name="Dooley K."/>
            <person name="Dorje P."/>
            <person name="Dorjee K."/>
            <person name="Dorris L."/>
            <person name="Duffey N."/>
            <person name="Dupes A."/>
            <person name="Elkins T."/>
            <person name="Engels R."/>
            <person name="Erickson J."/>
            <person name="Farina A."/>
            <person name="Faro S."/>
            <person name="Ferreira P."/>
            <person name="Fischer H."/>
            <person name="Fitzgerald M."/>
            <person name="Foley K."/>
            <person name="Gage D."/>
            <person name="Galagan J."/>
            <person name="Gearin G."/>
            <person name="Gnerre S."/>
            <person name="Gnirke A."/>
            <person name="Goyette A."/>
            <person name="Graham J."/>
            <person name="Grandbois E."/>
            <person name="Gyaltsen K."/>
            <person name="Hafez N."/>
            <person name="Hagopian D."/>
            <person name="Hagos B."/>
            <person name="Hall J."/>
            <person name="Hatcher B."/>
            <person name="Heller A."/>
            <person name="Higgins H."/>
            <person name="Honan T."/>
            <person name="Horn A."/>
            <person name="Houde N."/>
            <person name="Hughes L."/>
            <person name="Hulme W."/>
            <person name="Husby E."/>
            <person name="Iliev I."/>
            <person name="Jaffe D."/>
            <person name="Jones C."/>
            <person name="Kamal M."/>
            <person name="Kamat A."/>
            <person name="Kamvysselis M."/>
            <person name="Karlsson E."/>
            <person name="Kells C."/>
            <person name="Kieu A."/>
            <person name="Kisner P."/>
            <person name="Kodira C."/>
            <person name="Kulbokas E."/>
            <person name="Labutti K."/>
            <person name="Lama D."/>
            <person name="Landers T."/>
            <person name="Leger J."/>
            <person name="Levine S."/>
            <person name="Lewis D."/>
            <person name="Lewis T."/>
            <person name="Lindblad-toh K."/>
            <person name="Liu X."/>
            <person name="Lokyitsang T."/>
            <person name="Lokyitsang Y."/>
            <person name="Lucien O."/>
            <person name="Lui A."/>
            <person name="Ma L.J."/>
            <person name="Mabbitt R."/>
            <person name="Macdonald J."/>
            <person name="Maclean C."/>
            <person name="Major J."/>
            <person name="Manning J."/>
            <person name="Marabella R."/>
            <person name="Maru K."/>
            <person name="Matthews C."/>
            <person name="Mauceli E."/>
            <person name="Mccarthy M."/>
            <person name="Mcdonough S."/>
            <person name="Mcghee T."/>
            <person name="Meldrim J."/>
            <person name="Meneus L."/>
            <person name="Mesirov J."/>
            <person name="Mihalev A."/>
            <person name="Mihova T."/>
            <person name="Mikkelsen T."/>
            <person name="Mlenga V."/>
            <person name="Moru K."/>
            <person name="Mozes J."/>
            <person name="Mulrain L."/>
            <person name="Munson G."/>
            <person name="Naylor J."/>
            <person name="Newes C."/>
            <person name="Nguyen C."/>
            <person name="Nguyen N."/>
            <person name="Nguyen T."/>
            <person name="Nicol R."/>
            <person name="Nielsen C."/>
            <person name="Nizzari M."/>
            <person name="Norbu C."/>
            <person name="Norbu N."/>
            <person name="O'donnell P."/>
            <person name="Okoawo O."/>
            <person name="O'leary S."/>
            <person name="Omotosho B."/>
            <person name="O'neill K."/>
            <person name="Osman S."/>
            <person name="Parker S."/>
            <person name="Perrin D."/>
            <person name="Phunkhang P."/>
            <person name="Piqani B."/>
            <person name="Purcell S."/>
            <person name="Rachupka T."/>
            <person name="Ramasamy U."/>
            <person name="Rameau R."/>
            <person name="Ray V."/>
            <person name="Raymond C."/>
            <person name="Retta R."/>
            <person name="Richardson S."/>
            <person name="Rise C."/>
            <person name="Rodriguez J."/>
            <person name="Rogers J."/>
            <person name="Rogov P."/>
            <person name="Rutman M."/>
            <person name="Schupbach R."/>
            <person name="Seaman C."/>
            <person name="Settipalli S."/>
            <person name="Sharpe T."/>
            <person name="Sheridan J."/>
            <person name="Sherpa N."/>
            <person name="Shi J."/>
            <person name="Smirnov S."/>
            <person name="Smith C."/>
            <person name="Sougnez C."/>
            <person name="Spencer B."/>
            <person name="Stalker J."/>
            <person name="Stange-thomann N."/>
            <person name="Stavropoulos S."/>
            <person name="Stetson K."/>
            <person name="Stone C."/>
            <person name="Stone S."/>
            <person name="Stubbs M."/>
            <person name="Talamas J."/>
            <person name="Tchuinga P."/>
            <person name="Tenzing P."/>
            <person name="Tesfaye S."/>
            <person name="Theodore J."/>
            <person name="Thoulutsang Y."/>
            <person name="Topham K."/>
            <person name="Towey S."/>
            <person name="Tsamla T."/>
            <person name="Tsomo N."/>
            <person name="Vallee D."/>
            <person name="Vassiliev H."/>
            <person name="Venkataraman V."/>
            <person name="Vinson J."/>
            <person name="Vo A."/>
            <person name="Wade C."/>
            <person name="Wang S."/>
            <person name="Wangchuk T."/>
            <person name="Wangdi T."/>
            <person name="Whittaker C."/>
            <person name="Wilkinson J."/>
            <person name="Wu Y."/>
            <person name="Wyman D."/>
            <person name="Yadav S."/>
            <person name="Yang S."/>
            <person name="Yang X."/>
            <person name="Yeager S."/>
            <person name="Yee E."/>
            <person name="Young G."/>
            <person name="Zainoun J."/>
            <person name="Zembeck L."/>
            <person name="Zimmer A."/>
            <person name="Zody M."/>
            <person name="Lander E."/>
        </authorList>
    </citation>
    <scope>NUCLEOTIDE SEQUENCE [LARGE SCALE GENOMIC DNA]</scope>
</reference>
<dbReference type="InParanoid" id="H2YXX1"/>
<feature type="region of interest" description="Disordered" evidence="2">
    <location>
        <begin position="118"/>
        <end position="208"/>
    </location>
</feature>